<sequence length="179" mass="18973">MPHCCSHTASAGSPHRPAAESTHGQRAGKLRARTAPVTGSAAGGAPLALPRRLFVLTLAAAGLRCTAASGWPGCQEKDTVIRMAGQPCFEDLQSFGVKAGCFEDDCSNTDKFKATKVESCAYVCKSLELCQWWTYGEQDGMKKCFLRVGDAGRETADGWVSGAKECAPDNAAEIVNDEL</sequence>
<name>A0A6T1H7Q6_9DINO</name>
<evidence type="ECO:0008006" key="4">
    <source>
        <dbReference type="Google" id="ProtNLM"/>
    </source>
</evidence>
<accession>A0A6T1H7Q6</accession>
<protein>
    <recommendedName>
        <fullName evidence="4">Apple domain-containing protein</fullName>
    </recommendedName>
</protein>
<gene>
    <name evidence="2" type="ORF">AMON00008_LOCUS39735</name>
    <name evidence="3" type="ORF">AMON00008_LOCUS39736</name>
</gene>
<proteinExistence type="predicted"/>
<dbReference type="AlphaFoldDB" id="A0A6T1H7Q6"/>
<organism evidence="2">
    <name type="scientific">Alexandrium monilatum</name>
    <dbReference type="NCBI Taxonomy" id="311494"/>
    <lineage>
        <taxon>Eukaryota</taxon>
        <taxon>Sar</taxon>
        <taxon>Alveolata</taxon>
        <taxon>Dinophyceae</taxon>
        <taxon>Gonyaulacales</taxon>
        <taxon>Pyrocystaceae</taxon>
        <taxon>Alexandrium</taxon>
    </lineage>
</organism>
<reference evidence="2" key="1">
    <citation type="submission" date="2021-01" db="EMBL/GenBank/DDBJ databases">
        <authorList>
            <person name="Corre E."/>
            <person name="Pelletier E."/>
            <person name="Niang G."/>
            <person name="Scheremetjew M."/>
            <person name="Finn R."/>
            <person name="Kale V."/>
            <person name="Holt S."/>
            <person name="Cochrane G."/>
            <person name="Meng A."/>
            <person name="Brown T."/>
            <person name="Cohen L."/>
        </authorList>
    </citation>
    <scope>NUCLEOTIDE SEQUENCE</scope>
    <source>
        <strain evidence="2">CCMP3105</strain>
    </source>
</reference>
<evidence type="ECO:0000256" key="1">
    <source>
        <dbReference type="SAM" id="MobiDB-lite"/>
    </source>
</evidence>
<dbReference type="Gene3D" id="3.50.4.10">
    <property type="entry name" value="Hepatocyte Growth Factor"/>
    <property type="match status" value="1"/>
</dbReference>
<feature type="region of interest" description="Disordered" evidence="1">
    <location>
        <begin position="1"/>
        <end position="41"/>
    </location>
</feature>
<evidence type="ECO:0000313" key="3">
    <source>
        <dbReference type="EMBL" id="CAE4623450.1"/>
    </source>
</evidence>
<dbReference type="EMBL" id="HBNR01056492">
    <property type="protein sequence ID" value="CAE4623447.1"/>
    <property type="molecule type" value="Transcribed_RNA"/>
</dbReference>
<evidence type="ECO:0000313" key="2">
    <source>
        <dbReference type="EMBL" id="CAE4623447.1"/>
    </source>
</evidence>
<dbReference type="EMBL" id="HBNR01056493">
    <property type="protein sequence ID" value="CAE4623450.1"/>
    <property type="molecule type" value="Transcribed_RNA"/>
</dbReference>